<reference evidence="5" key="1">
    <citation type="submission" date="2020-01" db="EMBL/GenBank/DDBJ databases">
        <title>Genome sequence of Kobresia littledalei, the first chromosome-level genome in the family Cyperaceae.</title>
        <authorList>
            <person name="Qu G."/>
        </authorList>
    </citation>
    <scope>NUCLEOTIDE SEQUENCE</scope>
    <source>
        <strain evidence="5">C.B.Clarke</strain>
        <tissue evidence="5">Leaf</tissue>
    </source>
</reference>
<comment type="subcellular location">
    <subcellularLocation>
        <location evidence="1">Membrane</location>
        <topology evidence="1">Multi-pass membrane protein</topology>
    </subcellularLocation>
</comment>
<gene>
    <name evidence="5" type="ORF">FCM35_KLT03864</name>
</gene>
<keyword evidence="4" id="KW-0472">Membrane</keyword>
<dbReference type="PANTHER" id="PTHR15371:SF2">
    <property type="entry name" value="OUTER ENVELOPE PORE PROTEIN 16-1, CHLOROPLASTIC"/>
    <property type="match status" value="1"/>
</dbReference>
<name>A0A833VKU1_9POAL</name>
<evidence type="ECO:0000256" key="2">
    <source>
        <dbReference type="ARBA" id="ARBA00022692"/>
    </source>
</evidence>
<keyword evidence="3" id="KW-1133">Transmembrane helix</keyword>
<dbReference type="AlphaFoldDB" id="A0A833VKU1"/>
<dbReference type="GO" id="GO:0045037">
    <property type="term" value="P:protein import into chloroplast stroma"/>
    <property type="evidence" value="ECO:0007669"/>
    <property type="project" value="TreeGrafter"/>
</dbReference>
<dbReference type="Proteomes" id="UP000623129">
    <property type="component" value="Unassembled WGS sequence"/>
</dbReference>
<dbReference type="GO" id="GO:0009707">
    <property type="term" value="C:chloroplast outer membrane"/>
    <property type="evidence" value="ECO:0007669"/>
    <property type="project" value="TreeGrafter"/>
</dbReference>
<sequence>MPRSVLSGPISSPRVDFGIDMGNSFLNHTVDGFLKIGAVGAGRVAAEETFECLKKGSISKGKAEHALKKMLKEGAYWGAVGGLYVGTEYGMERIRGRRDWKNAMIGGALTGALMSAVSNHGKDNIVKDAITGAAVATASEFINYLT</sequence>
<evidence type="ECO:0000313" key="6">
    <source>
        <dbReference type="Proteomes" id="UP000623129"/>
    </source>
</evidence>
<evidence type="ECO:0000313" key="5">
    <source>
        <dbReference type="EMBL" id="KAF3330510.1"/>
    </source>
</evidence>
<evidence type="ECO:0000256" key="4">
    <source>
        <dbReference type="ARBA" id="ARBA00023136"/>
    </source>
</evidence>
<dbReference type="PANTHER" id="PTHR15371">
    <property type="entry name" value="TIM23"/>
    <property type="match status" value="1"/>
</dbReference>
<protein>
    <submittedName>
        <fullName evidence="5">Outer envelope pore protein 16-1</fullName>
    </submittedName>
</protein>
<proteinExistence type="predicted"/>
<keyword evidence="6" id="KW-1185">Reference proteome</keyword>
<keyword evidence="2" id="KW-0812">Transmembrane</keyword>
<comment type="caution">
    <text evidence="5">The sequence shown here is derived from an EMBL/GenBank/DDBJ whole genome shotgun (WGS) entry which is preliminary data.</text>
</comment>
<evidence type="ECO:0000256" key="3">
    <source>
        <dbReference type="ARBA" id="ARBA00022989"/>
    </source>
</evidence>
<dbReference type="Pfam" id="PF02466">
    <property type="entry name" value="Tim17"/>
    <property type="match status" value="1"/>
</dbReference>
<accession>A0A833VKU1</accession>
<dbReference type="GO" id="GO:0015171">
    <property type="term" value="F:amino acid transmembrane transporter activity"/>
    <property type="evidence" value="ECO:0007669"/>
    <property type="project" value="TreeGrafter"/>
</dbReference>
<dbReference type="InterPro" id="IPR045238">
    <property type="entry name" value="Tim23-like"/>
</dbReference>
<evidence type="ECO:0000256" key="1">
    <source>
        <dbReference type="ARBA" id="ARBA00004141"/>
    </source>
</evidence>
<dbReference type="EMBL" id="SWLB01000013">
    <property type="protein sequence ID" value="KAF3330510.1"/>
    <property type="molecule type" value="Genomic_DNA"/>
</dbReference>
<organism evidence="5 6">
    <name type="scientific">Carex littledalei</name>
    <dbReference type="NCBI Taxonomy" id="544730"/>
    <lineage>
        <taxon>Eukaryota</taxon>
        <taxon>Viridiplantae</taxon>
        <taxon>Streptophyta</taxon>
        <taxon>Embryophyta</taxon>
        <taxon>Tracheophyta</taxon>
        <taxon>Spermatophyta</taxon>
        <taxon>Magnoliopsida</taxon>
        <taxon>Liliopsida</taxon>
        <taxon>Poales</taxon>
        <taxon>Cyperaceae</taxon>
        <taxon>Cyperoideae</taxon>
        <taxon>Cariceae</taxon>
        <taxon>Carex</taxon>
        <taxon>Carex subgen. Euthyceras</taxon>
    </lineage>
</organism>
<dbReference type="OrthoDB" id="75343at2759"/>